<organism evidence="2 3">
    <name type="scientific">Rhizopus stolonifer</name>
    <name type="common">Rhizopus nigricans</name>
    <dbReference type="NCBI Taxonomy" id="4846"/>
    <lineage>
        <taxon>Eukaryota</taxon>
        <taxon>Fungi</taxon>
        <taxon>Fungi incertae sedis</taxon>
        <taxon>Mucoromycota</taxon>
        <taxon>Mucoromycotina</taxon>
        <taxon>Mucoromycetes</taxon>
        <taxon>Mucorales</taxon>
        <taxon>Mucorineae</taxon>
        <taxon>Rhizopodaceae</taxon>
        <taxon>Rhizopus</taxon>
    </lineage>
</organism>
<dbReference type="InterPro" id="IPR035999">
    <property type="entry name" value="Sec7_dom_sf"/>
</dbReference>
<reference evidence="2 3" key="1">
    <citation type="journal article" date="2018" name="G3 (Bethesda)">
        <title>Phylogenetic and Phylogenomic Definition of Rhizopus Species.</title>
        <authorList>
            <person name="Gryganskyi A.P."/>
            <person name="Golan J."/>
            <person name="Dolatabadi S."/>
            <person name="Mondo S."/>
            <person name="Robb S."/>
            <person name="Idnurm A."/>
            <person name="Muszewska A."/>
            <person name="Steczkiewicz K."/>
            <person name="Masonjones S."/>
            <person name="Liao H.L."/>
            <person name="Gajdeczka M.T."/>
            <person name="Anike F."/>
            <person name="Vuek A."/>
            <person name="Anishchenko I.M."/>
            <person name="Voigt K."/>
            <person name="de Hoog G.S."/>
            <person name="Smith M.E."/>
            <person name="Heitman J."/>
            <person name="Vilgalys R."/>
            <person name="Stajich J.E."/>
        </authorList>
    </citation>
    <scope>NUCLEOTIDE SEQUENCE [LARGE SCALE GENOMIC DNA]</scope>
    <source>
        <strain evidence="2 3">LSU 92-RS-03</strain>
    </source>
</reference>
<dbReference type="GO" id="GO:0032012">
    <property type="term" value="P:regulation of ARF protein signal transduction"/>
    <property type="evidence" value="ECO:0007669"/>
    <property type="project" value="InterPro"/>
</dbReference>
<dbReference type="EMBL" id="PJQM01001727">
    <property type="protein sequence ID" value="RCI01587.1"/>
    <property type="molecule type" value="Genomic_DNA"/>
</dbReference>
<protein>
    <recommendedName>
        <fullName evidence="1">SEC7 domain-containing protein</fullName>
    </recommendedName>
</protein>
<dbReference type="AlphaFoldDB" id="A0A367KHD2"/>
<evidence type="ECO:0000313" key="2">
    <source>
        <dbReference type="EMBL" id="RCI01587.1"/>
    </source>
</evidence>
<dbReference type="PANTHER" id="PTHR10663">
    <property type="entry name" value="GUANYL-NUCLEOTIDE EXCHANGE FACTOR"/>
    <property type="match status" value="1"/>
</dbReference>
<evidence type="ECO:0000313" key="3">
    <source>
        <dbReference type="Proteomes" id="UP000253551"/>
    </source>
</evidence>
<feature type="domain" description="SEC7" evidence="1">
    <location>
        <begin position="65"/>
        <end position="249"/>
    </location>
</feature>
<dbReference type="InterPro" id="IPR000904">
    <property type="entry name" value="Sec7_dom"/>
</dbReference>
<dbReference type="Gene3D" id="1.10.220.20">
    <property type="match status" value="1"/>
</dbReference>
<dbReference type="PANTHER" id="PTHR10663:SF402">
    <property type="entry name" value="MIP16918P"/>
    <property type="match status" value="1"/>
</dbReference>
<accession>A0A367KHD2</accession>
<dbReference type="InterPro" id="IPR011993">
    <property type="entry name" value="PH-like_dom_sf"/>
</dbReference>
<comment type="caution">
    <text evidence="2">The sequence shown here is derived from an EMBL/GenBank/DDBJ whole genome shotgun (WGS) entry which is preliminary data.</text>
</comment>
<dbReference type="InterPro" id="IPR023394">
    <property type="entry name" value="Sec7_C_sf"/>
</dbReference>
<dbReference type="Pfam" id="PF01369">
    <property type="entry name" value="Sec7"/>
    <property type="match status" value="1"/>
</dbReference>
<keyword evidence="3" id="KW-1185">Reference proteome</keyword>
<dbReference type="Gene3D" id="2.30.29.30">
    <property type="entry name" value="Pleckstrin-homology domain (PH domain)/Phosphotyrosine-binding domain (PTB)"/>
    <property type="match status" value="1"/>
</dbReference>
<proteinExistence type="predicted"/>
<evidence type="ECO:0000259" key="1">
    <source>
        <dbReference type="PROSITE" id="PS50190"/>
    </source>
</evidence>
<name>A0A367KHD2_RHIST</name>
<dbReference type="Gene3D" id="1.10.1000.11">
    <property type="entry name" value="Arf Nucleotide-binding Site Opener,domain 2"/>
    <property type="match status" value="1"/>
</dbReference>
<dbReference type="GO" id="GO:0005085">
    <property type="term" value="F:guanyl-nucleotide exchange factor activity"/>
    <property type="evidence" value="ECO:0007669"/>
    <property type="project" value="InterPro"/>
</dbReference>
<dbReference type="STRING" id="4846.A0A367KHD2"/>
<dbReference type="Proteomes" id="UP000253551">
    <property type="component" value="Unassembled WGS sequence"/>
</dbReference>
<dbReference type="SMART" id="SM00222">
    <property type="entry name" value="Sec7"/>
    <property type="match status" value="1"/>
</dbReference>
<dbReference type="OrthoDB" id="430364at2759"/>
<sequence>MTKHFDTRHCLLHAPVTQLPDKDRYLFLFSDLLVICKPTQNLFKVKQILELSQITLRDTKIHPILLTAFRKFNTKAPQAIGYLIQKRVLTQDPLCIARFLYKTPLNRRQLALYLSQQTEIYDCFLDCFRLAHLTLDQALRQLLIMICLPEHWNSLEPLLVRFAKKWHDANQNVVGFDGDRVLKVVMATLFLNSEVWFGFGDLFGLARGIQAAPSRPLLETFLERWNEYDGYHLVPREFMTAIYQSVLKERLETVQGEEESALLDISGLPSRLALGCTSEEVTVKIAAPDPGLQIKLGGSDLVFEPSLLDFSMSSQQSFKIIGQSLGKKPFRMTMAGSNGGSYQCPFRHMSVWVDRGKQYTLDLTDLNHRYTFSLEKQEEYLQWMETLKTLCRPTPKGLEYQIALRVLREGLFEKHLDQITMIKQVVHNSRIPLVLGFLQSCLNDL</sequence>
<dbReference type="SUPFAM" id="SSF48425">
    <property type="entry name" value="Sec7 domain"/>
    <property type="match status" value="1"/>
</dbReference>
<dbReference type="SUPFAM" id="SSF50729">
    <property type="entry name" value="PH domain-like"/>
    <property type="match status" value="1"/>
</dbReference>
<dbReference type="PROSITE" id="PS50190">
    <property type="entry name" value="SEC7"/>
    <property type="match status" value="1"/>
</dbReference>
<gene>
    <name evidence="2" type="ORF">CU098_004907</name>
</gene>